<evidence type="ECO:0008006" key="4">
    <source>
        <dbReference type="Google" id="ProtNLM"/>
    </source>
</evidence>
<dbReference type="SUPFAM" id="SSF53474">
    <property type="entry name" value="alpha/beta-Hydrolases"/>
    <property type="match status" value="1"/>
</dbReference>
<sequence>MTDAVAEPYQEITFDARGEVNERQRDRLARLEVTDLVMFAHGWNSRRSVATRMYERFYAPFPGLLADSTGVRLGYAGVVWPSMRFADEPVPDFGRSLAAAPTEPGLDQQTREALVGAFPGCEGIVERLGELLTQRPEEPAAFEEFGALVRRLTEGGAGGGGGSTAARASDGGTQPEPASASDEEPVPGEEPAADEPLMLRDDTLTVCQGFAAALTEADAEPGARSLALGGGLKKAWNGAKELLRQATYFEMKRRAGTVGRLGLGPVLGQLARSSPSVRVHLVGHSQGARLVAFALRGLPDGVRNVKSVTLLQGAFSHYAFAERLPHARGRGGALRGAQRRVDGPVVACHSRHDSALGVIYPLASRLAGDSAGLAGLGSRWGAVGFDGIKAVPGTVGLTLARALTDGVPGAGCVNVDAAAVVRRGGAPSGAHSDILHPELARMVLAAGRLTG</sequence>
<feature type="compositionally biased region" description="Low complexity" evidence="1">
    <location>
        <begin position="164"/>
        <end position="173"/>
    </location>
</feature>
<dbReference type="InterPro" id="IPR029058">
    <property type="entry name" value="AB_hydrolase_fold"/>
</dbReference>
<dbReference type="EMBL" id="BMVO01000002">
    <property type="protein sequence ID" value="GHA89803.1"/>
    <property type="molecule type" value="Genomic_DNA"/>
</dbReference>
<reference evidence="3" key="1">
    <citation type="journal article" date="2019" name="Int. J. Syst. Evol. Microbiol.">
        <title>The Global Catalogue of Microorganisms (GCM) 10K type strain sequencing project: providing services to taxonomists for standard genome sequencing and annotation.</title>
        <authorList>
            <consortium name="The Broad Institute Genomics Platform"/>
            <consortium name="The Broad Institute Genome Sequencing Center for Infectious Disease"/>
            <person name="Wu L."/>
            <person name="Ma J."/>
        </authorList>
    </citation>
    <scope>NUCLEOTIDE SEQUENCE [LARGE SCALE GENOMIC DNA]</scope>
    <source>
        <strain evidence="3">JCM 4737</strain>
    </source>
</reference>
<feature type="region of interest" description="Disordered" evidence="1">
    <location>
        <begin position="153"/>
        <end position="197"/>
    </location>
</feature>
<name>A0ABQ3DI56_9ACTN</name>
<evidence type="ECO:0000256" key="1">
    <source>
        <dbReference type="SAM" id="MobiDB-lite"/>
    </source>
</evidence>
<protein>
    <recommendedName>
        <fullName evidence="4">Serine-threonine protein kinase</fullName>
    </recommendedName>
</protein>
<dbReference type="Proteomes" id="UP000599437">
    <property type="component" value="Unassembled WGS sequence"/>
</dbReference>
<comment type="caution">
    <text evidence="2">The sequence shown here is derived from an EMBL/GenBank/DDBJ whole genome shotgun (WGS) entry which is preliminary data.</text>
</comment>
<evidence type="ECO:0000313" key="3">
    <source>
        <dbReference type="Proteomes" id="UP000599437"/>
    </source>
</evidence>
<accession>A0ABQ3DI56</accession>
<dbReference type="RefSeq" id="WP_189714721.1">
    <property type="nucleotide sequence ID" value="NZ_BMVO01000002.1"/>
</dbReference>
<organism evidence="2 3">
    <name type="scientific">Streptomyces chryseus</name>
    <dbReference type="NCBI Taxonomy" id="68186"/>
    <lineage>
        <taxon>Bacteria</taxon>
        <taxon>Bacillati</taxon>
        <taxon>Actinomycetota</taxon>
        <taxon>Actinomycetes</taxon>
        <taxon>Kitasatosporales</taxon>
        <taxon>Streptomycetaceae</taxon>
        <taxon>Streptomyces</taxon>
    </lineage>
</organism>
<keyword evidence="3" id="KW-1185">Reference proteome</keyword>
<dbReference type="Gene3D" id="3.40.50.1820">
    <property type="entry name" value="alpha/beta hydrolase"/>
    <property type="match status" value="1"/>
</dbReference>
<feature type="compositionally biased region" description="Acidic residues" evidence="1">
    <location>
        <begin position="181"/>
        <end position="193"/>
    </location>
</feature>
<gene>
    <name evidence="2" type="ORF">GCM10010346_10320</name>
</gene>
<proteinExistence type="predicted"/>
<evidence type="ECO:0000313" key="2">
    <source>
        <dbReference type="EMBL" id="GHA89803.1"/>
    </source>
</evidence>